<reference evidence="1 2" key="1">
    <citation type="submission" date="2023-02" db="EMBL/GenBank/DDBJ databases">
        <title>LHISI_Scaffold_Assembly.</title>
        <authorList>
            <person name="Stuart O.P."/>
            <person name="Cleave R."/>
            <person name="Magrath M.J.L."/>
            <person name="Mikheyev A.S."/>
        </authorList>
    </citation>
    <scope>NUCLEOTIDE SEQUENCE [LARGE SCALE GENOMIC DNA]</scope>
    <source>
        <strain evidence="1">Daus_M_001</strain>
        <tissue evidence="1">Leg muscle</tissue>
    </source>
</reference>
<organism evidence="1 2">
    <name type="scientific">Dryococelus australis</name>
    <dbReference type="NCBI Taxonomy" id="614101"/>
    <lineage>
        <taxon>Eukaryota</taxon>
        <taxon>Metazoa</taxon>
        <taxon>Ecdysozoa</taxon>
        <taxon>Arthropoda</taxon>
        <taxon>Hexapoda</taxon>
        <taxon>Insecta</taxon>
        <taxon>Pterygota</taxon>
        <taxon>Neoptera</taxon>
        <taxon>Polyneoptera</taxon>
        <taxon>Phasmatodea</taxon>
        <taxon>Verophasmatodea</taxon>
        <taxon>Anareolatae</taxon>
        <taxon>Phasmatidae</taxon>
        <taxon>Eurycanthinae</taxon>
        <taxon>Dryococelus</taxon>
    </lineage>
</organism>
<sequence>MASQWVPNRIKCVDYGHVHKKVFYKTSKRPDFIVVGDISDVFSDRFPNDRVNPNHHLCSKFYYRLRESTSPLAEHNVIPQCECCELWLKNTNTAVDSYTIYNQKVQAMSIVPRSVTKQKILENIPNPTKYTIGKSRRVVVEKGILGIPDPYSGHTITDKDLRIAVYFSTDDTWYCKRQSASKNDTHKNLLREYD</sequence>
<accession>A0ABQ9GXX3</accession>
<protein>
    <submittedName>
        <fullName evidence="1">Uncharacterized protein</fullName>
    </submittedName>
</protein>
<evidence type="ECO:0000313" key="1">
    <source>
        <dbReference type="EMBL" id="KAJ8876886.1"/>
    </source>
</evidence>
<gene>
    <name evidence="1" type="ORF">PR048_021335</name>
</gene>
<keyword evidence="2" id="KW-1185">Reference proteome</keyword>
<comment type="caution">
    <text evidence="1">The sequence shown here is derived from an EMBL/GenBank/DDBJ whole genome shotgun (WGS) entry which is preliminary data.</text>
</comment>
<dbReference type="EMBL" id="JARBHB010000008">
    <property type="protein sequence ID" value="KAJ8876886.1"/>
    <property type="molecule type" value="Genomic_DNA"/>
</dbReference>
<evidence type="ECO:0000313" key="2">
    <source>
        <dbReference type="Proteomes" id="UP001159363"/>
    </source>
</evidence>
<proteinExistence type="predicted"/>
<dbReference type="Proteomes" id="UP001159363">
    <property type="component" value="Chromosome 7"/>
</dbReference>
<name>A0ABQ9GXX3_9NEOP</name>